<reference evidence="4" key="2">
    <citation type="submission" date="2015-06" db="UniProtKB">
        <authorList>
            <consortium name="EnsemblMetazoa"/>
        </authorList>
    </citation>
    <scope>IDENTIFICATION</scope>
</reference>
<evidence type="ECO:0000256" key="3">
    <source>
        <dbReference type="SAM" id="SignalP"/>
    </source>
</evidence>
<evidence type="ECO:0000256" key="2">
    <source>
        <dbReference type="SAM" id="Phobius"/>
    </source>
</evidence>
<dbReference type="EnsemblMetazoa" id="tetur13g00620.1">
    <property type="protein sequence ID" value="tetur13g00620.1"/>
    <property type="gene ID" value="tetur13g00620"/>
</dbReference>
<keyword evidence="5" id="KW-1185">Reference proteome</keyword>
<evidence type="ECO:0000313" key="5">
    <source>
        <dbReference type="Proteomes" id="UP000015104"/>
    </source>
</evidence>
<sequence>MTSSILLIGLSIILIPVIRAFNELSAINFTDFNGLKSHLNVSFNETLINRRLAHQTSNVSSAIPDHRLWTSKRIKPREPALDPSDSRTNDELKFDQNYFALLNAVNHRPVAQLSSSDSSKVDKSNVNTNNEPTNTTRSLFYYSPETYGKVSHKNHQNTAFSFNWPPTLTQATGLSSVSTPSSLNSVKGSLTNGTYKINPKINYASNEPNKIIAERGHLSIGEDLKSTNGNYNGEYVSEIGPSEAVVGDETSESSESVSETNSPSPNPHLNNVDGNLIQSEVNNVHNNGNINKYYDTGPYLISKSRSKLSQTPVNVDKNGKPLQFPDHLLQQPPLTPSIDYLEEDYESTEAFPDFKNYRPMVKASTVPTATAKYAGSPPYRQLYYNSYYPTRFYGPPYEDDNSPSKSSNNVNSWSGLAGFLLGIIPLGILMASMVPAFVSVPVATAAAGVGRRRRRRSLFHSNHSLHDDPVHDILSQYQMKMLRDADCIKEILCKIAVQGKSQKIGQHFFETTLNMRFNRVYHELGISQVMEAAKKNRCEKVFQCKRN</sequence>
<feature type="chain" id="PRO_5004580799" evidence="3">
    <location>
        <begin position="21"/>
        <end position="547"/>
    </location>
</feature>
<accession>T1KJN9</accession>
<evidence type="ECO:0000256" key="1">
    <source>
        <dbReference type="SAM" id="MobiDB-lite"/>
    </source>
</evidence>
<reference evidence="5" key="1">
    <citation type="submission" date="2011-08" db="EMBL/GenBank/DDBJ databases">
        <authorList>
            <person name="Rombauts S."/>
        </authorList>
    </citation>
    <scope>NUCLEOTIDE SEQUENCE</scope>
    <source>
        <strain evidence="5">London</strain>
    </source>
</reference>
<keyword evidence="2" id="KW-0812">Transmembrane</keyword>
<protein>
    <submittedName>
        <fullName evidence="4">Uncharacterized protein</fullName>
    </submittedName>
</protein>
<dbReference type="AlphaFoldDB" id="T1KJN9"/>
<feature type="signal peptide" evidence="3">
    <location>
        <begin position="1"/>
        <end position="20"/>
    </location>
</feature>
<organism evidence="4 5">
    <name type="scientific">Tetranychus urticae</name>
    <name type="common">Two-spotted spider mite</name>
    <dbReference type="NCBI Taxonomy" id="32264"/>
    <lineage>
        <taxon>Eukaryota</taxon>
        <taxon>Metazoa</taxon>
        <taxon>Ecdysozoa</taxon>
        <taxon>Arthropoda</taxon>
        <taxon>Chelicerata</taxon>
        <taxon>Arachnida</taxon>
        <taxon>Acari</taxon>
        <taxon>Acariformes</taxon>
        <taxon>Trombidiformes</taxon>
        <taxon>Prostigmata</taxon>
        <taxon>Eleutherengona</taxon>
        <taxon>Raphignathae</taxon>
        <taxon>Tetranychoidea</taxon>
        <taxon>Tetranychidae</taxon>
        <taxon>Tetranychus</taxon>
    </lineage>
</organism>
<evidence type="ECO:0000313" key="4">
    <source>
        <dbReference type="EnsemblMetazoa" id="tetur13g00620.1"/>
    </source>
</evidence>
<name>T1KJN9_TETUR</name>
<dbReference type="Proteomes" id="UP000015104">
    <property type="component" value="Unassembled WGS sequence"/>
</dbReference>
<feature type="compositionally biased region" description="Low complexity" evidence="1">
    <location>
        <begin position="253"/>
        <end position="263"/>
    </location>
</feature>
<keyword evidence="2" id="KW-1133">Transmembrane helix</keyword>
<feature type="transmembrane region" description="Helical" evidence="2">
    <location>
        <begin position="416"/>
        <end position="449"/>
    </location>
</feature>
<feature type="region of interest" description="Disordered" evidence="1">
    <location>
        <begin position="241"/>
        <end position="272"/>
    </location>
</feature>
<feature type="region of interest" description="Disordered" evidence="1">
    <location>
        <begin position="113"/>
        <end position="137"/>
    </location>
</feature>
<keyword evidence="2" id="KW-0472">Membrane</keyword>
<proteinExistence type="predicted"/>
<keyword evidence="3" id="KW-0732">Signal</keyword>
<dbReference type="EMBL" id="CAEY01000163">
    <property type="status" value="NOT_ANNOTATED_CDS"/>
    <property type="molecule type" value="Genomic_DNA"/>
</dbReference>
<dbReference type="HOGENOM" id="CLU_498149_0_0_1"/>
<feature type="compositionally biased region" description="Low complexity" evidence="1">
    <location>
        <begin position="114"/>
        <end position="136"/>
    </location>
</feature>